<accession>A0A252AYH7</accession>
<dbReference type="AlphaFoldDB" id="A0A252AYH7"/>
<protein>
    <submittedName>
        <fullName evidence="1">Uncharacterized protein</fullName>
    </submittedName>
</protein>
<organism evidence="1 2">
    <name type="scientific">Acetobacter indonesiensis</name>
    <dbReference type="NCBI Taxonomy" id="104101"/>
    <lineage>
        <taxon>Bacteria</taxon>
        <taxon>Pseudomonadati</taxon>
        <taxon>Pseudomonadota</taxon>
        <taxon>Alphaproteobacteria</taxon>
        <taxon>Acetobacterales</taxon>
        <taxon>Acetobacteraceae</taxon>
        <taxon>Acetobacter</taxon>
    </lineage>
</organism>
<dbReference type="Proteomes" id="UP000194641">
    <property type="component" value="Unassembled WGS sequence"/>
</dbReference>
<proteinExistence type="predicted"/>
<name>A0A252AYH7_9PROT</name>
<gene>
    <name evidence="1" type="ORF">HK17_06420</name>
</gene>
<evidence type="ECO:0000313" key="1">
    <source>
        <dbReference type="EMBL" id="OUI96869.1"/>
    </source>
</evidence>
<evidence type="ECO:0000313" key="2">
    <source>
        <dbReference type="Proteomes" id="UP000194641"/>
    </source>
</evidence>
<sequence>MPGVPFPSREHQAVTPTGPWFFADQPFIFFGSCAFNATRTSVRYITQDFIFYFNRLLWSGIRVGAESDSAFPTVCMTCFSKGLRVKKG</sequence>
<comment type="caution">
    <text evidence="1">The sequence shown here is derived from an EMBL/GenBank/DDBJ whole genome shotgun (WGS) entry which is preliminary data.</text>
</comment>
<dbReference type="EMBL" id="JOPA01000002">
    <property type="protein sequence ID" value="OUI96869.1"/>
    <property type="molecule type" value="Genomic_DNA"/>
</dbReference>
<reference evidence="2" key="1">
    <citation type="submission" date="2014-06" db="EMBL/GenBank/DDBJ databases">
        <authorList>
            <person name="Winans N.J."/>
            <person name="Newell P.D."/>
            <person name="Douglas A.E."/>
        </authorList>
    </citation>
    <scope>NUCLEOTIDE SEQUENCE [LARGE SCALE GENOMIC DNA]</scope>
</reference>